<organism evidence="4">
    <name type="scientific">Schistosoma japonicum</name>
    <name type="common">Blood fluke</name>
    <dbReference type="NCBI Taxonomy" id="6182"/>
    <lineage>
        <taxon>Eukaryota</taxon>
        <taxon>Metazoa</taxon>
        <taxon>Spiralia</taxon>
        <taxon>Lophotrochozoa</taxon>
        <taxon>Platyhelminthes</taxon>
        <taxon>Trematoda</taxon>
        <taxon>Digenea</taxon>
        <taxon>Strigeidida</taxon>
        <taxon>Schistosomatoidea</taxon>
        <taxon>Schistosomatidae</taxon>
        <taxon>Schistosoma</taxon>
    </lineage>
</organism>
<evidence type="ECO:0000259" key="3">
    <source>
        <dbReference type="PROSITE" id="PS50102"/>
    </source>
</evidence>
<dbReference type="InterPro" id="IPR000504">
    <property type="entry name" value="RRM_dom"/>
</dbReference>
<dbReference type="AlphaFoldDB" id="Q5BYU8"/>
<feature type="domain" description="RRM" evidence="3">
    <location>
        <begin position="51"/>
        <end position="125"/>
    </location>
</feature>
<dbReference type="SMART" id="SM00360">
    <property type="entry name" value="RRM"/>
    <property type="match status" value="1"/>
</dbReference>
<dbReference type="SUPFAM" id="SSF54928">
    <property type="entry name" value="RNA-binding domain, RBD"/>
    <property type="match status" value="1"/>
</dbReference>
<dbReference type="InterPro" id="IPR035979">
    <property type="entry name" value="RBD_domain_sf"/>
</dbReference>
<evidence type="ECO:0000313" key="4">
    <source>
        <dbReference type="EMBL" id="AAX27427.2"/>
    </source>
</evidence>
<feature type="compositionally biased region" description="Acidic residues" evidence="2">
    <location>
        <begin position="289"/>
        <end position="353"/>
    </location>
</feature>
<feature type="non-terminal residue" evidence="4">
    <location>
        <position position="1"/>
    </location>
</feature>
<protein>
    <submittedName>
        <fullName evidence="4">SJCHGC09055 protein</fullName>
    </submittedName>
</protein>
<dbReference type="PROSITE" id="PS50102">
    <property type="entry name" value="RRM"/>
    <property type="match status" value="1"/>
</dbReference>
<feature type="compositionally biased region" description="Polar residues" evidence="2">
    <location>
        <begin position="365"/>
        <end position="404"/>
    </location>
</feature>
<accession>Q5BYU8</accession>
<feature type="compositionally biased region" description="Polar residues" evidence="2">
    <location>
        <begin position="258"/>
        <end position="275"/>
    </location>
</feature>
<feature type="compositionally biased region" description="Acidic residues" evidence="2">
    <location>
        <begin position="215"/>
        <end position="250"/>
    </location>
</feature>
<feature type="region of interest" description="Disordered" evidence="2">
    <location>
        <begin position="211"/>
        <end position="410"/>
    </location>
</feature>
<dbReference type="EMBL" id="AY811538">
    <property type="protein sequence ID" value="AAX27427.2"/>
    <property type="molecule type" value="mRNA"/>
</dbReference>
<feature type="compositionally biased region" description="Polar residues" evidence="2">
    <location>
        <begin position="425"/>
        <end position="446"/>
    </location>
</feature>
<dbReference type="CDD" id="cd00590">
    <property type="entry name" value="RRM_SF"/>
    <property type="match status" value="1"/>
</dbReference>
<reference evidence="4" key="1">
    <citation type="journal article" date="2006" name="PLoS Pathog.">
        <title>New perspectives on host-parasite interplay by comparative transcriptomic and proteomic analyses of Schistosoma japonicum.</title>
        <authorList>
            <person name="Liu F."/>
            <person name="Lu J."/>
            <person name="Hu W."/>
            <person name="Wang S.Y."/>
            <person name="Cui S.J."/>
            <person name="Chi M."/>
            <person name="Yan Q."/>
            <person name="Wang X.R."/>
            <person name="Song H.D."/>
            <person name="Xu X.N."/>
            <person name="Wang J.J."/>
            <person name="Zhang X.L."/>
            <person name="Zhang X."/>
            <person name="Wang Z.Q."/>
            <person name="Xue C.L."/>
            <person name="Brindley P.J."/>
            <person name="McManus D.P."/>
            <person name="Yang P.Y."/>
            <person name="Feng Z."/>
            <person name="Chen Z."/>
            <person name="Han Z.G."/>
        </authorList>
    </citation>
    <scope>NUCLEOTIDE SEQUENCE</scope>
</reference>
<dbReference type="Gene3D" id="3.30.70.330">
    <property type="match status" value="1"/>
</dbReference>
<sequence length="452" mass="49670">PFAFLQYSDMDTAETARKAITGRLFAGKTISAQPNRLPLIDDLKSDFVDRMQLFVTGFSGSSTTKNDLMHVFPKGDIDFPLTKDGISCGYAIVKFVNENVAAEAFSTTNKRLIRGLPIFVNFILKISSRPKQGDDNNVKQSVNKTQLNANDNKDNKKLLEAKKEKLNKSSSLPEKSNIVVQKMTSVNKNVSDTSTTLPLSTKTASKVVVKQLSPEAEEDKNDSELGSSDDDDESEDDDGDDNDSDADELLADQKQNKDLTSTNKTAILNDLVSSRKTLKVPKLDKLARDDDEVDPGNEDSDEEETEDDEDEISEYDDDESGSNEDDEDNDDDDDDDDDDEDEEDDADIDDDDDKSVSKTNKKASKQQIVGSAAKSSPGKTKGNSLFTTTPSIGVNNAKQTSANDSSDEEIDNQLKAIMQAKRNAQKSFKPSNAKRSFNDNKNNVMKNSGMIG</sequence>
<proteinExistence type="evidence at transcript level"/>
<evidence type="ECO:0000256" key="2">
    <source>
        <dbReference type="SAM" id="MobiDB-lite"/>
    </source>
</evidence>
<evidence type="ECO:0000256" key="1">
    <source>
        <dbReference type="PROSITE-ProRule" id="PRU00176"/>
    </source>
</evidence>
<name>Q5BYU8_SCHJA</name>
<keyword evidence="1" id="KW-0694">RNA-binding</keyword>
<feature type="region of interest" description="Disordered" evidence="2">
    <location>
        <begin position="131"/>
        <end position="156"/>
    </location>
</feature>
<dbReference type="InterPro" id="IPR012677">
    <property type="entry name" value="Nucleotide-bd_a/b_plait_sf"/>
</dbReference>
<dbReference type="GO" id="GO:0003723">
    <property type="term" value="F:RNA binding"/>
    <property type="evidence" value="ECO:0007669"/>
    <property type="project" value="UniProtKB-UniRule"/>
</dbReference>
<feature type="region of interest" description="Disordered" evidence="2">
    <location>
        <begin position="422"/>
        <end position="452"/>
    </location>
</feature>